<evidence type="ECO:0000256" key="1">
    <source>
        <dbReference type="SAM" id="SignalP"/>
    </source>
</evidence>
<feature type="signal peptide" evidence="1">
    <location>
        <begin position="1"/>
        <end position="19"/>
    </location>
</feature>
<evidence type="ECO:0000313" key="2">
    <source>
        <dbReference type="EMBL" id="SNQ28813.1"/>
    </source>
</evidence>
<name>A0A217EEB0_9GAMM</name>
<dbReference type="RefSeq" id="WP_088822836.1">
    <property type="nucleotide sequence ID" value="NZ_FZLN01000001.1"/>
</dbReference>
<dbReference type="AlphaFoldDB" id="A0A217EEB0"/>
<dbReference type="Proteomes" id="UP000243463">
    <property type="component" value="Unassembled WGS sequence"/>
</dbReference>
<dbReference type="OrthoDB" id="8595802at2"/>
<dbReference type="EMBL" id="FZLN01000001">
    <property type="protein sequence ID" value="SNQ28813.1"/>
    <property type="molecule type" value="Genomic_DNA"/>
</dbReference>
<evidence type="ECO:0000313" key="3">
    <source>
        <dbReference type="Proteomes" id="UP000243463"/>
    </source>
</evidence>
<gene>
    <name evidence="2" type="ORF">SAMN05444584_0741</name>
</gene>
<keyword evidence="1" id="KW-0732">Signal</keyword>
<reference evidence="3" key="1">
    <citation type="submission" date="2017-06" db="EMBL/GenBank/DDBJ databases">
        <authorList>
            <person name="Varghese N."/>
            <person name="Submissions S."/>
        </authorList>
    </citation>
    <scope>NUCLEOTIDE SEQUENCE [LARGE SCALE GENOMIC DNA]</scope>
    <source>
        <strain evidence="3">ANC 5114</strain>
    </source>
</reference>
<feature type="chain" id="PRO_5012984935" evidence="1">
    <location>
        <begin position="20"/>
        <end position="121"/>
    </location>
</feature>
<accession>A0A217EEB0</accession>
<organism evidence="2 3">
    <name type="scientific">Acinetobacter apis</name>
    <dbReference type="NCBI Taxonomy" id="1229165"/>
    <lineage>
        <taxon>Bacteria</taxon>
        <taxon>Pseudomonadati</taxon>
        <taxon>Pseudomonadota</taxon>
        <taxon>Gammaproteobacteria</taxon>
        <taxon>Moraxellales</taxon>
        <taxon>Moraxellaceae</taxon>
        <taxon>Acinetobacter</taxon>
    </lineage>
</organism>
<sequence>MKKIIIAFMLSLISFSSFAQSCDGLDKFAQNKGIQYGIKYSFIAKGKKGSRVYFHSAPASECKSNGHFIIPSDSVMAYQEYKNQSKTWLYVMFVAKDGTDTVGWILEKDLKISNSIDYIQP</sequence>
<dbReference type="PROSITE" id="PS51257">
    <property type="entry name" value="PROKAR_LIPOPROTEIN"/>
    <property type="match status" value="1"/>
</dbReference>
<proteinExistence type="predicted"/>
<protein>
    <submittedName>
        <fullName evidence="2">Uncharacterized protein</fullName>
    </submittedName>
</protein>
<keyword evidence="3" id="KW-1185">Reference proteome</keyword>